<feature type="non-terminal residue" evidence="1">
    <location>
        <position position="1"/>
    </location>
</feature>
<organism evidence="1 3">
    <name type="scientific">Didymodactylos carnosus</name>
    <dbReference type="NCBI Taxonomy" id="1234261"/>
    <lineage>
        <taxon>Eukaryota</taxon>
        <taxon>Metazoa</taxon>
        <taxon>Spiralia</taxon>
        <taxon>Gnathifera</taxon>
        <taxon>Rotifera</taxon>
        <taxon>Eurotatoria</taxon>
        <taxon>Bdelloidea</taxon>
        <taxon>Philodinida</taxon>
        <taxon>Philodinidae</taxon>
        <taxon>Didymodactylos</taxon>
    </lineage>
</organism>
<evidence type="ECO:0000313" key="1">
    <source>
        <dbReference type="EMBL" id="CAF1546381.1"/>
    </source>
</evidence>
<comment type="caution">
    <text evidence="1">The sequence shown here is derived from an EMBL/GenBank/DDBJ whole genome shotgun (WGS) entry which is preliminary data.</text>
</comment>
<dbReference type="AlphaFoldDB" id="A0A815WLU8"/>
<protein>
    <submittedName>
        <fullName evidence="1">Uncharacterized protein</fullName>
    </submittedName>
</protein>
<dbReference type="EMBL" id="CAJOBC010092176">
    <property type="protein sequence ID" value="CAF4407187.1"/>
    <property type="molecule type" value="Genomic_DNA"/>
</dbReference>
<reference evidence="1" key="1">
    <citation type="submission" date="2021-02" db="EMBL/GenBank/DDBJ databases">
        <authorList>
            <person name="Nowell W R."/>
        </authorList>
    </citation>
    <scope>NUCLEOTIDE SEQUENCE</scope>
</reference>
<keyword evidence="3" id="KW-1185">Reference proteome</keyword>
<accession>A0A815WLU8</accession>
<feature type="non-terminal residue" evidence="1">
    <location>
        <position position="54"/>
    </location>
</feature>
<gene>
    <name evidence="1" type="ORF">GPM918_LOCUS38933</name>
    <name evidence="2" type="ORF">SRO942_LOCUS39787</name>
</gene>
<dbReference type="Proteomes" id="UP000681722">
    <property type="component" value="Unassembled WGS sequence"/>
</dbReference>
<evidence type="ECO:0000313" key="2">
    <source>
        <dbReference type="EMBL" id="CAF4407187.1"/>
    </source>
</evidence>
<dbReference type="Proteomes" id="UP000663829">
    <property type="component" value="Unassembled WGS sequence"/>
</dbReference>
<dbReference type="EMBL" id="CAJNOQ010026515">
    <property type="protein sequence ID" value="CAF1546381.1"/>
    <property type="molecule type" value="Genomic_DNA"/>
</dbReference>
<evidence type="ECO:0000313" key="3">
    <source>
        <dbReference type="Proteomes" id="UP000663829"/>
    </source>
</evidence>
<name>A0A815WLU8_9BILA</name>
<sequence length="54" mass="5686">YGVNLLVASNAEAIQCARTANDIDPPPGDKWTVKGINQVFYSANLNVTPSTPGP</sequence>
<proteinExistence type="predicted"/>